<evidence type="ECO:0000313" key="1">
    <source>
        <dbReference type="EMBL" id="KAK1633268.1"/>
    </source>
</evidence>
<dbReference type="AlphaFoldDB" id="A0AAI9ZJR8"/>
<name>A0AAI9ZJR8_9PEZI</name>
<gene>
    <name evidence="1" type="ORF">BDP81DRAFT_452373</name>
</gene>
<proteinExistence type="predicted"/>
<evidence type="ECO:0000313" key="2">
    <source>
        <dbReference type="Proteomes" id="UP001243989"/>
    </source>
</evidence>
<organism evidence="1 2">
    <name type="scientific">Colletotrichum phormii</name>
    <dbReference type="NCBI Taxonomy" id="359342"/>
    <lineage>
        <taxon>Eukaryota</taxon>
        <taxon>Fungi</taxon>
        <taxon>Dikarya</taxon>
        <taxon>Ascomycota</taxon>
        <taxon>Pezizomycotina</taxon>
        <taxon>Sordariomycetes</taxon>
        <taxon>Hypocreomycetidae</taxon>
        <taxon>Glomerellales</taxon>
        <taxon>Glomerellaceae</taxon>
        <taxon>Colletotrichum</taxon>
        <taxon>Colletotrichum acutatum species complex</taxon>
    </lineage>
</organism>
<reference evidence="1" key="1">
    <citation type="submission" date="2021-06" db="EMBL/GenBank/DDBJ databases">
        <title>Comparative genomics, transcriptomics and evolutionary studies reveal genomic signatures of adaptation to plant cell wall in hemibiotrophic fungi.</title>
        <authorList>
            <consortium name="DOE Joint Genome Institute"/>
            <person name="Baroncelli R."/>
            <person name="Diaz J.F."/>
            <person name="Benocci T."/>
            <person name="Peng M."/>
            <person name="Battaglia E."/>
            <person name="Haridas S."/>
            <person name="Andreopoulos W."/>
            <person name="Labutti K."/>
            <person name="Pangilinan J."/>
            <person name="Floch G.L."/>
            <person name="Makela M.R."/>
            <person name="Henrissat B."/>
            <person name="Grigoriev I.V."/>
            <person name="Crouch J.A."/>
            <person name="De Vries R.P."/>
            <person name="Sukno S.A."/>
            <person name="Thon M.R."/>
        </authorList>
    </citation>
    <scope>NUCLEOTIDE SEQUENCE</scope>
    <source>
        <strain evidence="1">CBS 102054</strain>
    </source>
</reference>
<dbReference type="Proteomes" id="UP001243989">
    <property type="component" value="Unassembled WGS sequence"/>
</dbReference>
<keyword evidence="2" id="KW-1185">Reference proteome</keyword>
<accession>A0AAI9ZJR8</accession>
<comment type="caution">
    <text evidence="1">The sequence shown here is derived from an EMBL/GenBank/DDBJ whole genome shotgun (WGS) entry which is preliminary data.</text>
</comment>
<dbReference type="RefSeq" id="XP_060441875.1">
    <property type="nucleotide sequence ID" value="XM_060592741.1"/>
</dbReference>
<dbReference type="GeneID" id="85477603"/>
<dbReference type="EMBL" id="JAHMHQ010000018">
    <property type="protein sequence ID" value="KAK1633268.1"/>
    <property type="molecule type" value="Genomic_DNA"/>
</dbReference>
<sequence length="133" mass="13867">MVVLAGLARPVVSSVLAAGVLICHAAWLRGCIPSRPHFRVGGVTLVCRVLSVAGLPSLPPGIALPGFSRLSGSFARGKSPEPTQARRMTEASISPLRAGSSVVLSTGYSRIAGRGRVDMIRFVTLRSLGGEVY</sequence>
<protein>
    <submittedName>
        <fullName evidence="1">Uncharacterized protein</fullName>
    </submittedName>
</protein>